<dbReference type="PANTHER" id="PTHR34222">
    <property type="entry name" value="GAG_PRE-INTEGRS DOMAIN-CONTAINING PROTEIN"/>
    <property type="match status" value="1"/>
</dbReference>
<feature type="non-terminal residue" evidence="1">
    <location>
        <position position="1"/>
    </location>
</feature>
<keyword evidence="2" id="KW-1185">Reference proteome</keyword>
<dbReference type="EMBL" id="QJKJ01010535">
    <property type="protein sequence ID" value="RDX73418.1"/>
    <property type="molecule type" value="Genomic_DNA"/>
</dbReference>
<dbReference type="AlphaFoldDB" id="A0A371F530"/>
<sequence>MKNGYVVCYDIESKIFNSRQGPLSGIKYYGTLNELWIKLDQYQGLKICKDYFIAYTRLVERGRIFKFLHGLNSKYDPIWVQILGKEKLPYLFEVQILGKEKLPSLFEENIVEHPSISQLEEDIQAFSKEEIDRLRAILNSTSKSHDSYALTMKVSKKQLITIANGDRVLVVGFGNVQLHSSLSLHNELTTGRTIGVVKEQSGLYYLQHTKIDNGGIHELRCMSTPQQNGVAKRKNRHLLEVAKAFLF</sequence>
<name>A0A371F530_MUCPR</name>
<organism evidence="1 2">
    <name type="scientific">Mucuna pruriens</name>
    <name type="common">Velvet bean</name>
    <name type="synonym">Dolichos pruriens</name>
    <dbReference type="NCBI Taxonomy" id="157652"/>
    <lineage>
        <taxon>Eukaryota</taxon>
        <taxon>Viridiplantae</taxon>
        <taxon>Streptophyta</taxon>
        <taxon>Embryophyta</taxon>
        <taxon>Tracheophyta</taxon>
        <taxon>Spermatophyta</taxon>
        <taxon>Magnoliopsida</taxon>
        <taxon>eudicotyledons</taxon>
        <taxon>Gunneridae</taxon>
        <taxon>Pentapetalae</taxon>
        <taxon>rosids</taxon>
        <taxon>fabids</taxon>
        <taxon>Fabales</taxon>
        <taxon>Fabaceae</taxon>
        <taxon>Papilionoideae</taxon>
        <taxon>50 kb inversion clade</taxon>
        <taxon>NPAAA clade</taxon>
        <taxon>indigoferoid/millettioid clade</taxon>
        <taxon>Phaseoleae</taxon>
        <taxon>Mucuna</taxon>
    </lineage>
</organism>
<evidence type="ECO:0000313" key="1">
    <source>
        <dbReference type="EMBL" id="RDX73418.1"/>
    </source>
</evidence>
<reference evidence="1" key="1">
    <citation type="submission" date="2018-05" db="EMBL/GenBank/DDBJ databases">
        <title>Draft genome of Mucuna pruriens seed.</title>
        <authorList>
            <person name="Nnadi N.E."/>
            <person name="Vos R."/>
            <person name="Hasami M.H."/>
            <person name="Devisetty U.K."/>
            <person name="Aguiy J.C."/>
        </authorList>
    </citation>
    <scope>NUCLEOTIDE SEQUENCE [LARGE SCALE GENOMIC DNA]</scope>
    <source>
        <strain evidence="1">JCA_2017</strain>
    </source>
</reference>
<dbReference type="Proteomes" id="UP000257109">
    <property type="component" value="Unassembled WGS sequence"/>
</dbReference>
<dbReference type="PANTHER" id="PTHR34222:SF37">
    <property type="entry name" value="RETROTRANSPOSON GAG DOMAIN-CONTAINING PROTEIN"/>
    <property type="match status" value="1"/>
</dbReference>
<accession>A0A371F530</accession>
<gene>
    <name evidence="1" type="ORF">CR513_46980</name>
</gene>
<evidence type="ECO:0000313" key="2">
    <source>
        <dbReference type="Proteomes" id="UP000257109"/>
    </source>
</evidence>
<protein>
    <submittedName>
        <fullName evidence="1">Uncharacterized protein</fullName>
    </submittedName>
</protein>
<proteinExistence type="predicted"/>
<comment type="caution">
    <text evidence="1">The sequence shown here is derived from an EMBL/GenBank/DDBJ whole genome shotgun (WGS) entry which is preliminary data.</text>
</comment>